<evidence type="ECO:0000313" key="1">
    <source>
        <dbReference type="EMBL" id="KAK3222809.1"/>
    </source>
</evidence>
<name>A0AAE0ASM0_9ROSI</name>
<evidence type="ECO:0000313" key="2">
    <source>
        <dbReference type="Proteomes" id="UP001281410"/>
    </source>
</evidence>
<dbReference type="Proteomes" id="UP001281410">
    <property type="component" value="Unassembled WGS sequence"/>
</dbReference>
<gene>
    <name evidence="1" type="ORF">Dsin_009834</name>
</gene>
<dbReference type="EMBL" id="JANJYJ010000003">
    <property type="protein sequence ID" value="KAK3222809.1"/>
    <property type="molecule type" value="Genomic_DNA"/>
</dbReference>
<proteinExistence type="predicted"/>
<reference evidence="1" key="1">
    <citation type="journal article" date="2023" name="Plant J.">
        <title>Genome sequences and population genomics provide insights into the demographic history, inbreeding, and mutation load of two 'living fossil' tree species of Dipteronia.</title>
        <authorList>
            <person name="Feng Y."/>
            <person name="Comes H.P."/>
            <person name="Chen J."/>
            <person name="Zhu S."/>
            <person name="Lu R."/>
            <person name="Zhang X."/>
            <person name="Li P."/>
            <person name="Qiu J."/>
            <person name="Olsen K.M."/>
            <person name="Qiu Y."/>
        </authorList>
    </citation>
    <scope>NUCLEOTIDE SEQUENCE</scope>
    <source>
        <strain evidence="1">NBL</strain>
    </source>
</reference>
<protein>
    <submittedName>
        <fullName evidence="1">Uncharacterized protein</fullName>
    </submittedName>
</protein>
<accession>A0AAE0ASM0</accession>
<dbReference type="AlphaFoldDB" id="A0AAE0ASM0"/>
<sequence length="185" mass="20755">MERILNKLRGRLDVEDVNLLEELLILEGIFFYPSVVELEQAIEDVTCKRFPHCIKLRKMGMATLLGRAGYLSRVPGLTRAGILGLSVRTRPSRPEWQLLKGSMHCRQAVENGNTNVVQKISDLLSVFVSQVSVNALLLDGTVSYRAMKSFTILDRTGKYGKPDVVCKCSQFDCFRCWGLGLCLNS</sequence>
<comment type="caution">
    <text evidence="1">The sequence shown here is derived from an EMBL/GenBank/DDBJ whole genome shotgun (WGS) entry which is preliminary data.</text>
</comment>
<keyword evidence="2" id="KW-1185">Reference proteome</keyword>
<organism evidence="1 2">
    <name type="scientific">Dipteronia sinensis</name>
    <dbReference type="NCBI Taxonomy" id="43782"/>
    <lineage>
        <taxon>Eukaryota</taxon>
        <taxon>Viridiplantae</taxon>
        <taxon>Streptophyta</taxon>
        <taxon>Embryophyta</taxon>
        <taxon>Tracheophyta</taxon>
        <taxon>Spermatophyta</taxon>
        <taxon>Magnoliopsida</taxon>
        <taxon>eudicotyledons</taxon>
        <taxon>Gunneridae</taxon>
        <taxon>Pentapetalae</taxon>
        <taxon>rosids</taxon>
        <taxon>malvids</taxon>
        <taxon>Sapindales</taxon>
        <taxon>Sapindaceae</taxon>
        <taxon>Hippocastanoideae</taxon>
        <taxon>Acereae</taxon>
        <taxon>Dipteronia</taxon>
    </lineage>
</organism>